<dbReference type="GO" id="GO:0061504">
    <property type="term" value="P:cyclic threonylcarbamoyladenosine biosynthetic process"/>
    <property type="evidence" value="ECO:0007669"/>
    <property type="project" value="TreeGrafter"/>
</dbReference>
<dbReference type="PANTHER" id="PTHR43267:SF1">
    <property type="entry name" value="TRNA THREONYLCARBAMOYLADENOSINE DEHYDRATASE"/>
    <property type="match status" value="1"/>
</dbReference>
<dbReference type="STRING" id="877455.Metbo_2483"/>
<keyword evidence="3" id="KW-1185">Reference proteome</keyword>
<dbReference type="eggNOG" id="arCOG01676">
    <property type="taxonomic scope" value="Archaea"/>
</dbReference>
<evidence type="ECO:0000313" key="3">
    <source>
        <dbReference type="Proteomes" id="UP000007490"/>
    </source>
</evidence>
<dbReference type="Gene3D" id="3.40.50.720">
    <property type="entry name" value="NAD(P)-binding Rossmann-like Domain"/>
    <property type="match status" value="1"/>
</dbReference>
<dbReference type="KEGG" id="mel:Metbo_2483"/>
<dbReference type="CDD" id="cd00757">
    <property type="entry name" value="ThiF_MoeB_HesA_family"/>
    <property type="match status" value="1"/>
</dbReference>
<dbReference type="HOGENOM" id="CLU_013325_10_4_2"/>
<feature type="domain" description="THIF-type NAD/FAD binding fold" evidence="1">
    <location>
        <begin position="19"/>
        <end position="246"/>
    </location>
</feature>
<dbReference type="RefSeq" id="WP_013646047.1">
    <property type="nucleotide sequence ID" value="NC_015216.1"/>
</dbReference>
<dbReference type="AlphaFoldDB" id="F0T762"/>
<dbReference type="GeneID" id="10278957"/>
<sequence length="250" mass="27833">MSNDYDENIYWEMINRQKGILNKKEQLKLKDSVVTVIGCGGIGGAVIEMLARMGVNHLRIVDKDVFDYSNINRQLMSSIDHVGHPKTDVTKETIQSINPFVDIDVFNTELNESNVEEIVDGSSIVVDALDNLKTRIITSRKAMELGVPFVHGAIHGTMGQVTTFTNETPNYEETFRLNSFGKELTEDVFNEVSKLAKEVPPVIGPVPNIVGCLQSFEVVKILTGKGNIIMAPEVLIFDLLKKESFSVVEF</sequence>
<organism evidence="2 3">
    <name type="scientific">Methanobacterium lacus (strain AL-21)</name>
    <dbReference type="NCBI Taxonomy" id="877455"/>
    <lineage>
        <taxon>Archaea</taxon>
        <taxon>Methanobacteriati</taxon>
        <taxon>Methanobacteriota</taxon>
        <taxon>Methanomada group</taxon>
        <taxon>Methanobacteria</taxon>
        <taxon>Methanobacteriales</taxon>
        <taxon>Methanobacteriaceae</taxon>
        <taxon>Methanobacterium</taxon>
    </lineage>
</organism>
<dbReference type="OrthoDB" id="7915at2157"/>
<protein>
    <submittedName>
        <fullName evidence="2">UBA/THIF-type NAD/FAD binding protein</fullName>
    </submittedName>
</protein>
<reference evidence="3" key="1">
    <citation type="submission" date="2011-02" db="EMBL/GenBank/DDBJ databases">
        <title>Complete sequence of Methanobacterium sp. AL-21.</title>
        <authorList>
            <consortium name="US DOE Joint Genome Institute"/>
            <person name="Lucas S."/>
            <person name="Copeland A."/>
            <person name="Lapidus A."/>
            <person name="Cheng J.-F."/>
            <person name="Goodwin L."/>
            <person name="Pitluck S."/>
            <person name="Chertkov O."/>
            <person name="Detter J.C."/>
            <person name="Han C."/>
            <person name="Tapia R."/>
            <person name="Land M."/>
            <person name="Hauser L."/>
            <person name="Kyrpides N."/>
            <person name="Ivanova N."/>
            <person name="Mikhailova N."/>
            <person name="Pagani I."/>
            <person name="Cadillo-Quiroz H."/>
            <person name="Imachi H."/>
            <person name="Zinder S."/>
            <person name="Liu W."/>
            <person name="Woyke T."/>
        </authorList>
    </citation>
    <scope>NUCLEOTIDE SEQUENCE [LARGE SCALE GENOMIC DNA]</scope>
    <source>
        <strain evidence="3">AL-21</strain>
    </source>
</reference>
<dbReference type="PANTHER" id="PTHR43267">
    <property type="entry name" value="TRNA THREONYLCARBAMOYLADENOSINE DEHYDRATASE"/>
    <property type="match status" value="1"/>
</dbReference>
<dbReference type="GO" id="GO:0008641">
    <property type="term" value="F:ubiquitin-like modifier activating enzyme activity"/>
    <property type="evidence" value="ECO:0007669"/>
    <property type="project" value="InterPro"/>
</dbReference>
<reference evidence="2 3" key="2">
    <citation type="journal article" date="2014" name="Int. J. Syst. Evol. Microbiol.">
        <title>Methanobacterium paludis sp. nov. and a novel strain of Methanobacterium lacus isolated from northern peatlands.</title>
        <authorList>
            <person name="Cadillo-Quiroz H."/>
            <person name="Brauer S.L."/>
            <person name="Goodson N."/>
            <person name="Yavitt J.B."/>
            <person name="Zinder S.H."/>
        </authorList>
    </citation>
    <scope>NUCLEOTIDE SEQUENCE [LARGE SCALE GENOMIC DNA]</scope>
    <source>
        <strain evidence="2 3">AL-21</strain>
    </source>
</reference>
<dbReference type="Pfam" id="PF00899">
    <property type="entry name" value="ThiF"/>
    <property type="match status" value="1"/>
</dbReference>
<dbReference type="SUPFAM" id="SSF69572">
    <property type="entry name" value="Activating enzymes of the ubiquitin-like proteins"/>
    <property type="match status" value="1"/>
</dbReference>
<name>F0T762_METLA</name>
<gene>
    <name evidence="2" type="ordered locus">Metbo_2483</name>
</gene>
<evidence type="ECO:0000313" key="2">
    <source>
        <dbReference type="EMBL" id="ADZ10696.1"/>
    </source>
</evidence>
<dbReference type="InterPro" id="IPR045886">
    <property type="entry name" value="ThiF/MoeB/HesA"/>
</dbReference>
<accession>F0T762</accession>
<dbReference type="InterPro" id="IPR000594">
    <property type="entry name" value="ThiF_NAD_FAD-bd"/>
</dbReference>
<dbReference type="GO" id="GO:0061503">
    <property type="term" value="F:tRNA threonylcarbamoyladenosine dehydratase"/>
    <property type="evidence" value="ECO:0007669"/>
    <property type="project" value="TreeGrafter"/>
</dbReference>
<dbReference type="Proteomes" id="UP000007490">
    <property type="component" value="Chromosome"/>
</dbReference>
<dbReference type="InterPro" id="IPR035985">
    <property type="entry name" value="Ubiquitin-activating_enz"/>
</dbReference>
<proteinExistence type="predicted"/>
<evidence type="ECO:0000259" key="1">
    <source>
        <dbReference type="Pfam" id="PF00899"/>
    </source>
</evidence>
<dbReference type="EMBL" id="CP002551">
    <property type="protein sequence ID" value="ADZ10696.1"/>
    <property type="molecule type" value="Genomic_DNA"/>
</dbReference>